<keyword evidence="5" id="KW-1185">Reference proteome</keyword>
<keyword evidence="3" id="KW-0472">Membrane</keyword>
<feature type="compositionally biased region" description="Polar residues" evidence="2">
    <location>
        <begin position="575"/>
        <end position="586"/>
    </location>
</feature>
<proteinExistence type="predicted"/>
<feature type="compositionally biased region" description="Polar residues" evidence="2">
    <location>
        <begin position="546"/>
        <end position="568"/>
    </location>
</feature>
<evidence type="ECO:0000256" key="1">
    <source>
        <dbReference type="SAM" id="Coils"/>
    </source>
</evidence>
<feature type="region of interest" description="Disordered" evidence="2">
    <location>
        <begin position="389"/>
        <end position="586"/>
    </location>
</feature>
<keyword evidence="3" id="KW-0812">Transmembrane</keyword>
<evidence type="ECO:0000313" key="4">
    <source>
        <dbReference type="EMBL" id="MBB5038314.1"/>
    </source>
</evidence>
<reference evidence="4 5" key="1">
    <citation type="submission" date="2020-08" db="EMBL/GenBank/DDBJ databases">
        <title>Genomic Encyclopedia of Type Strains, Phase IV (KMG-IV): sequencing the most valuable type-strain genomes for metagenomic binning, comparative biology and taxonomic classification.</title>
        <authorList>
            <person name="Goeker M."/>
        </authorList>
    </citation>
    <scope>NUCLEOTIDE SEQUENCE [LARGE SCALE GENOMIC DNA]</scope>
    <source>
        <strain evidence="4 5">DSM 12251</strain>
    </source>
</reference>
<dbReference type="EMBL" id="JACHIF010000004">
    <property type="protein sequence ID" value="MBB5038314.1"/>
    <property type="molecule type" value="Genomic_DNA"/>
</dbReference>
<dbReference type="AlphaFoldDB" id="A0A7W8DQ30"/>
<evidence type="ECO:0000313" key="5">
    <source>
        <dbReference type="Proteomes" id="UP000534294"/>
    </source>
</evidence>
<evidence type="ECO:0000256" key="2">
    <source>
        <dbReference type="SAM" id="MobiDB-lite"/>
    </source>
</evidence>
<feature type="coiled-coil region" evidence="1">
    <location>
        <begin position="205"/>
        <end position="261"/>
    </location>
</feature>
<dbReference type="RefSeq" id="WP_184208995.1">
    <property type="nucleotide sequence ID" value="NZ_JACHIF010000004.1"/>
</dbReference>
<feature type="transmembrane region" description="Helical" evidence="3">
    <location>
        <begin position="30"/>
        <end position="52"/>
    </location>
</feature>
<gene>
    <name evidence="4" type="ORF">HNQ64_002572</name>
</gene>
<evidence type="ECO:0000256" key="3">
    <source>
        <dbReference type="SAM" id="Phobius"/>
    </source>
</evidence>
<feature type="compositionally biased region" description="Low complexity" evidence="2">
    <location>
        <begin position="414"/>
        <end position="485"/>
    </location>
</feature>
<feature type="transmembrane region" description="Helical" evidence="3">
    <location>
        <begin position="58"/>
        <end position="78"/>
    </location>
</feature>
<organism evidence="4 5">
    <name type="scientific">Prosthecobacter dejongeii</name>
    <dbReference type="NCBI Taxonomy" id="48465"/>
    <lineage>
        <taxon>Bacteria</taxon>
        <taxon>Pseudomonadati</taxon>
        <taxon>Verrucomicrobiota</taxon>
        <taxon>Verrucomicrobiia</taxon>
        <taxon>Verrucomicrobiales</taxon>
        <taxon>Verrucomicrobiaceae</taxon>
        <taxon>Prosthecobacter</taxon>
    </lineage>
</organism>
<keyword evidence="3" id="KW-1133">Transmembrane helix</keyword>
<sequence>MTSEPLPPATFAPVARQVRRRVWLRRWLGWLGRTVWTVSGLLLIVIVTLLTLGGSGAAIWGSLFFGLWIFGSAALATWRMPGPYSALAFWDSQTGRREAFASAWWFEQQQTRTATEEGHLQQQREVLPQARKSLAQDLPLPLFKRWLELPMVLLLLLHSIPLVQSRSDEIPLDPAMQAAAKAEADKLAKTDWDKKNLAGLEESEKVDLEKLKENLKATAASLENAKGQDARQVMSDLERRAREAEKLAERLANDKEAWASDKLVEALRTHADTADLGDAVAAKNAAQAAKSADALADQLKSPQLPEAARERLKETLDDIEKASDKEDRTRTVGQHVLQAGDEMNQGKPAAAGGEFEKLANQMRDIALREKSREELEKLAQQLRDAGSNIAGQNEAGGMQKMNAAAGDTPQSKSGQTPQVGQTPAGQQGQQQALQPPGLGQPNQGQSMQPQQNPGQQGQGQPQQMQVGQMGQPGQPGQPGQQGEQGTPMLMAPVPGQKPGDKPPDMLILGGPPGDPSDGTPNINLSIPGGRDPGVGKADLKADPTAKQDTTNSTVVNAQQNSEGQSSTRAVEGGTRQESATRNATQTAVEFLQAEEEALDDSALPPSRREQVRRYFNELRRRFEKQP</sequence>
<protein>
    <submittedName>
        <fullName evidence="4">Uncharacterized protein</fullName>
    </submittedName>
</protein>
<accession>A0A7W8DQ30</accession>
<keyword evidence="1" id="KW-0175">Coiled coil</keyword>
<name>A0A7W8DQ30_9BACT</name>
<dbReference type="Proteomes" id="UP000534294">
    <property type="component" value="Unassembled WGS sequence"/>
</dbReference>
<comment type="caution">
    <text evidence="4">The sequence shown here is derived from an EMBL/GenBank/DDBJ whole genome shotgun (WGS) entry which is preliminary data.</text>
</comment>